<comment type="catalytic activity">
    <reaction evidence="8">
        <text>L-tyrosyl-[protein] + ATP = O-(5'-adenylyl)-L-tyrosyl-[protein] + diphosphate</text>
        <dbReference type="Rhea" id="RHEA:54288"/>
        <dbReference type="Rhea" id="RHEA-COMP:10136"/>
        <dbReference type="Rhea" id="RHEA-COMP:13846"/>
        <dbReference type="ChEBI" id="CHEBI:30616"/>
        <dbReference type="ChEBI" id="CHEBI:33019"/>
        <dbReference type="ChEBI" id="CHEBI:46858"/>
        <dbReference type="ChEBI" id="CHEBI:83624"/>
        <dbReference type="EC" id="2.7.7.108"/>
    </reaction>
</comment>
<organism evidence="10 11">
    <name type="scientific">Pelomonas candidula</name>
    <dbReference type="NCBI Taxonomy" id="3299025"/>
    <lineage>
        <taxon>Bacteria</taxon>
        <taxon>Pseudomonadati</taxon>
        <taxon>Pseudomonadota</taxon>
        <taxon>Betaproteobacteria</taxon>
        <taxon>Burkholderiales</taxon>
        <taxon>Sphaerotilaceae</taxon>
        <taxon>Roseateles</taxon>
    </lineage>
</organism>
<dbReference type="Pfam" id="PF02696">
    <property type="entry name" value="SelO"/>
    <property type="match status" value="1"/>
</dbReference>
<dbReference type="HAMAP" id="MF_00692">
    <property type="entry name" value="SelO"/>
    <property type="match status" value="1"/>
</dbReference>
<dbReference type="EC" id="2.7.7.108" evidence="8"/>
<evidence type="ECO:0000256" key="3">
    <source>
        <dbReference type="ARBA" id="ARBA00022695"/>
    </source>
</evidence>
<evidence type="ECO:0000256" key="5">
    <source>
        <dbReference type="ARBA" id="ARBA00022741"/>
    </source>
</evidence>
<feature type="binding site" evidence="8">
    <location>
        <position position="112"/>
    </location>
    <ligand>
        <name>ATP</name>
        <dbReference type="ChEBI" id="CHEBI:30616"/>
    </ligand>
</feature>
<comment type="catalytic activity">
    <reaction evidence="8">
        <text>L-tyrosyl-[protein] + UTP = O-(5'-uridylyl)-L-tyrosyl-[protein] + diphosphate</text>
        <dbReference type="Rhea" id="RHEA:83887"/>
        <dbReference type="Rhea" id="RHEA-COMP:10136"/>
        <dbReference type="Rhea" id="RHEA-COMP:20238"/>
        <dbReference type="ChEBI" id="CHEBI:33019"/>
        <dbReference type="ChEBI" id="CHEBI:46398"/>
        <dbReference type="ChEBI" id="CHEBI:46858"/>
        <dbReference type="ChEBI" id="CHEBI:90602"/>
    </reaction>
</comment>
<reference evidence="10 11" key="1">
    <citation type="submission" date="2024-08" db="EMBL/GenBank/DDBJ databases">
        <authorList>
            <person name="Lu H."/>
        </authorList>
    </citation>
    <scope>NUCLEOTIDE SEQUENCE [LARGE SCALE GENOMIC DNA]</scope>
    <source>
        <strain evidence="10 11">BYS78W</strain>
    </source>
</reference>
<keyword evidence="5 8" id="KW-0547">Nucleotide-binding</keyword>
<dbReference type="RefSeq" id="WP_394409215.1">
    <property type="nucleotide sequence ID" value="NZ_JBIGIC010000004.1"/>
</dbReference>
<dbReference type="Proteomes" id="UP001606134">
    <property type="component" value="Unassembled WGS sequence"/>
</dbReference>
<proteinExistence type="inferred from homology"/>
<comment type="function">
    <text evidence="8">Nucleotidyltransferase involved in the post-translational modification of proteins. It can catalyze the addition of adenosine monophosphate (AMP) or uridine monophosphate (UMP) to a protein, resulting in modifications known as AMPylation and UMPylation.</text>
</comment>
<evidence type="ECO:0000256" key="4">
    <source>
        <dbReference type="ARBA" id="ARBA00022723"/>
    </source>
</evidence>
<accession>A0ABW7HB00</accession>
<keyword evidence="11" id="KW-1185">Reference proteome</keyword>
<sequence length="486" mass="53305">MKPLDGLAWTNRFAALGPDFFTELPAQGLPDPHWVAQSPACATLLGWPADWASRGDALAAFSGNAVWPGMQPLASVYSGHQFGVWAGQLGDGRALWLGEVDTPNGPLELQLKGAGMTPYSRRADGRAVLRSSIREFLCSEAMAALGVPTTRALCITGSRLPVRRETIETAAVVTRVAPSFVRFGHFEHFAHHQQLDALRRLFDWFVTHHAPECADAAEPPVALLKKVSEQTADLVAHWQAIGFCHGVMNTDNMSMLGLTLDYGPFGFMDAFDPGHICNHSDDRGRYAYARQPAVAFWNLHALAQALLPLMPIATDEEAEASGERLIEAVESFRDRFASQMLGRMRAKLGLDGEHADDQTLADDFLKLMAASSADFTITFRRLSRALTDPEPLRDHFIDRDALDAWLARWRPRTAPDAEPRMLAANPAVVLRNHLAEGAIRAAAQGDFSEIERLLKVLSRPFDEPENPGDAALPPDWAQSLEVSCSS</sequence>
<comment type="catalytic activity">
    <reaction evidence="8">
        <text>L-seryl-[protein] + ATP = 3-O-(5'-adenylyl)-L-seryl-[protein] + diphosphate</text>
        <dbReference type="Rhea" id="RHEA:58120"/>
        <dbReference type="Rhea" id="RHEA-COMP:9863"/>
        <dbReference type="Rhea" id="RHEA-COMP:15073"/>
        <dbReference type="ChEBI" id="CHEBI:29999"/>
        <dbReference type="ChEBI" id="CHEBI:30616"/>
        <dbReference type="ChEBI" id="CHEBI:33019"/>
        <dbReference type="ChEBI" id="CHEBI:142516"/>
        <dbReference type="EC" id="2.7.7.108"/>
    </reaction>
</comment>
<evidence type="ECO:0000256" key="8">
    <source>
        <dbReference type="HAMAP-Rule" id="MF_00692"/>
    </source>
</evidence>
<feature type="binding site" evidence="8">
    <location>
        <position position="93"/>
    </location>
    <ligand>
        <name>ATP</name>
        <dbReference type="ChEBI" id="CHEBI:30616"/>
    </ligand>
</feature>
<feature type="binding site" evidence="8">
    <location>
        <position position="261"/>
    </location>
    <ligand>
        <name>Mg(2+)</name>
        <dbReference type="ChEBI" id="CHEBI:18420"/>
    </ligand>
</feature>
<dbReference type="EC" id="2.7.7.-" evidence="8"/>
<evidence type="ECO:0000256" key="6">
    <source>
        <dbReference type="ARBA" id="ARBA00022840"/>
    </source>
</evidence>
<keyword evidence="7 8" id="KW-0460">Magnesium</keyword>
<keyword evidence="6 8" id="KW-0067">ATP-binding</keyword>
<feature type="region of interest" description="Disordered" evidence="9">
    <location>
        <begin position="461"/>
        <end position="486"/>
    </location>
</feature>
<feature type="binding site" evidence="8">
    <location>
        <position position="92"/>
    </location>
    <ligand>
        <name>ATP</name>
        <dbReference type="ChEBI" id="CHEBI:30616"/>
    </ligand>
</feature>
<evidence type="ECO:0000256" key="1">
    <source>
        <dbReference type="ARBA" id="ARBA00009747"/>
    </source>
</evidence>
<evidence type="ECO:0000256" key="9">
    <source>
        <dbReference type="SAM" id="MobiDB-lite"/>
    </source>
</evidence>
<comment type="catalytic activity">
    <reaction evidence="8">
        <text>L-seryl-[protein] + UTP = O-(5'-uridylyl)-L-seryl-[protein] + diphosphate</text>
        <dbReference type="Rhea" id="RHEA:64604"/>
        <dbReference type="Rhea" id="RHEA-COMP:9863"/>
        <dbReference type="Rhea" id="RHEA-COMP:16635"/>
        <dbReference type="ChEBI" id="CHEBI:29999"/>
        <dbReference type="ChEBI" id="CHEBI:33019"/>
        <dbReference type="ChEBI" id="CHEBI:46398"/>
        <dbReference type="ChEBI" id="CHEBI:156051"/>
    </reaction>
</comment>
<comment type="cofactor">
    <cofactor evidence="8">
        <name>Mg(2+)</name>
        <dbReference type="ChEBI" id="CHEBI:18420"/>
    </cofactor>
    <cofactor evidence="8">
        <name>Mn(2+)</name>
        <dbReference type="ChEBI" id="CHEBI:29035"/>
    </cofactor>
</comment>
<comment type="catalytic activity">
    <reaction evidence="8">
        <text>L-histidyl-[protein] + UTP = N(tele)-(5'-uridylyl)-L-histidyl-[protein] + diphosphate</text>
        <dbReference type="Rhea" id="RHEA:83891"/>
        <dbReference type="Rhea" id="RHEA-COMP:9745"/>
        <dbReference type="Rhea" id="RHEA-COMP:20239"/>
        <dbReference type="ChEBI" id="CHEBI:29979"/>
        <dbReference type="ChEBI" id="CHEBI:33019"/>
        <dbReference type="ChEBI" id="CHEBI:46398"/>
        <dbReference type="ChEBI" id="CHEBI:233474"/>
    </reaction>
</comment>
<comment type="caution">
    <text evidence="10">The sequence shown here is derived from an EMBL/GenBank/DDBJ whole genome shotgun (WGS) entry which is preliminary data.</text>
</comment>
<comment type="similarity">
    <text evidence="1 8">Belongs to the SELO family.</text>
</comment>
<keyword evidence="2 8" id="KW-0808">Transferase</keyword>
<comment type="catalytic activity">
    <reaction evidence="8">
        <text>L-threonyl-[protein] + ATP = 3-O-(5'-adenylyl)-L-threonyl-[protein] + diphosphate</text>
        <dbReference type="Rhea" id="RHEA:54292"/>
        <dbReference type="Rhea" id="RHEA-COMP:11060"/>
        <dbReference type="Rhea" id="RHEA-COMP:13847"/>
        <dbReference type="ChEBI" id="CHEBI:30013"/>
        <dbReference type="ChEBI" id="CHEBI:30616"/>
        <dbReference type="ChEBI" id="CHEBI:33019"/>
        <dbReference type="ChEBI" id="CHEBI:138113"/>
        <dbReference type="EC" id="2.7.7.108"/>
    </reaction>
</comment>
<evidence type="ECO:0000313" key="11">
    <source>
        <dbReference type="Proteomes" id="UP001606134"/>
    </source>
</evidence>
<dbReference type="InterPro" id="IPR003846">
    <property type="entry name" value="SelO"/>
</dbReference>
<keyword evidence="8" id="KW-0464">Manganese</keyword>
<feature type="binding site" evidence="8">
    <location>
        <position position="261"/>
    </location>
    <ligand>
        <name>ATP</name>
        <dbReference type="ChEBI" id="CHEBI:30616"/>
    </ligand>
</feature>
<feature type="binding site" evidence="8">
    <location>
        <position position="252"/>
    </location>
    <ligand>
        <name>Mg(2+)</name>
        <dbReference type="ChEBI" id="CHEBI:18420"/>
    </ligand>
</feature>
<evidence type="ECO:0000256" key="7">
    <source>
        <dbReference type="ARBA" id="ARBA00022842"/>
    </source>
</evidence>
<protein>
    <recommendedName>
        <fullName evidence="8">Protein nucleotidyltransferase YdiU</fullName>
        <ecNumber evidence="8">2.7.7.-</ecNumber>
    </recommendedName>
    <alternativeName>
        <fullName evidence="8">Protein adenylyltransferase YdiU</fullName>
        <ecNumber evidence="8">2.7.7.108</ecNumber>
    </alternativeName>
    <alternativeName>
        <fullName evidence="8">Protein uridylyltransferase YdiU</fullName>
        <ecNumber evidence="8">2.7.7.-</ecNumber>
    </alternativeName>
</protein>
<gene>
    <name evidence="8" type="primary">ydiU</name>
    <name evidence="8" type="synonym">selO</name>
    <name evidence="10" type="ORF">ACG04R_10395</name>
</gene>
<dbReference type="NCBIfam" id="NF000658">
    <property type="entry name" value="PRK00029.1"/>
    <property type="match status" value="1"/>
</dbReference>
<feature type="binding site" evidence="8">
    <location>
        <position position="124"/>
    </location>
    <ligand>
        <name>ATP</name>
        <dbReference type="ChEBI" id="CHEBI:30616"/>
    </ligand>
</feature>
<feature type="binding site" evidence="8">
    <location>
        <position position="90"/>
    </location>
    <ligand>
        <name>ATP</name>
        <dbReference type="ChEBI" id="CHEBI:30616"/>
    </ligand>
</feature>
<feature type="binding site" evidence="8">
    <location>
        <position position="175"/>
    </location>
    <ligand>
        <name>ATP</name>
        <dbReference type="ChEBI" id="CHEBI:30616"/>
    </ligand>
</feature>
<evidence type="ECO:0000313" key="10">
    <source>
        <dbReference type="EMBL" id="MFG6487084.1"/>
    </source>
</evidence>
<dbReference type="PANTHER" id="PTHR32057:SF14">
    <property type="entry name" value="PROTEIN ADENYLYLTRANSFERASE SELO, MITOCHONDRIAL"/>
    <property type="match status" value="1"/>
</dbReference>
<name>A0ABW7HB00_9BURK</name>
<feature type="binding site" evidence="8">
    <location>
        <position position="182"/>
    </location>
    <ligand>
        <name>ATP</name>
        <dbReference type="ChEBI" id="CHEBI:30616"/>
    </ligand>
</feature>
<evidence type="ECO:0000256" key="2">
    <source>
        <dbReference type="ARBA" id="ARBA00022679"/>
    </source>
</evidence>
<feature type="binding site" evidence="8">
    <location>
        <position position="125"/>
    </location>
    <ligand>
        <name>ATP</name>
        <dbReference type="ChEBI" id="CHEBI:30616"/>
    </ligand>
</feature>
<dbReference type="EMBL" id="JBIGIC010000004">
    <property type="protein sequence ID" value="MFG6487084.1"/>
    <property type="molecule type" value="Genomic_DNA"/>
</dbReference>
<dbReference type="PANTHER" id="PTHR32057">
    <property type="entry name" value="PROTEIN ADENYLYLTRANSFERASE SELO, MITOCHONDRIAL"/>
    <property type="match status" value="1"/>
</dbReference>
<keyword evidence="3 8" id="KW-0548">Nucleotidyltransferase</keyword>
<keyword evidence="4 8" id="KW-0479">Metal-binding</keyword>
<feature type="active site" description="Proton acceptor" evidence="8">
    <location>
        <position position="251"/>
    </location>
</feature>